<evidence type="ECO:0000256" key="1">
    <source>
        <dbReference type="ARBA" id="ARBA00011955"/>
    </source>
</evidence>
<dbReference type="PATRIC" id="fig|411473.3.peg.2516"/>
<keyword evidence="5 10" id="KW-0479">Metal-binding</keyword>
<comment type="similarity">
    <text evidence="10">Belongs to the ApbE family.</text>
</comment>
<keyword evidence="6 10" id="KW-0274">FAD</keyword>
<evidence type="ECO:0000256" key="4">
    <source>
        <dbReference type="ARBA" id="ARBA00022679"/>
    </source>
</evidence>
<gene>
    <name evidence="14" type="ORF">RUMCAL_02995</name>
</gene>
<evidence type="ECO:0000256" key="13">
    <source>
        <dbReference type="SAM" id="SignalP"/>
    </source>
</evidence>
<dbReference type="EC" id="2.7.1.180" evidence="1 10"/>
<dbReference type="Pfam" id="PF02424">
    <property type="entry name" value="ApbE"/>
    <property type="match status" value="1"/>
</dbReference>
<feature type="binding site" evidence="11">
    <location>
        <position position="308"/>
    </location>
    <ligand>
        <name>Mg(2+)</name>
        <dbReference type="ChEBI" id="CHEBI:18420"/>
    </ligand>
</feature>
<dbReference type="PANTHER" id="PTHR30040:SF2">
    <property type="entry name" value="FAD:PROTEIN FMN TRANSFERASE"/>
    <property type="match status" value="1"/>
</dbReference>
<dbReference type="SUPFAM" id="SSF143631">
    <property type="entry name" value="ApbE-like"/>
    <property type="match status" value="1"/>
</dbReference>
<keyword evidence="13" id="KW-0732">Signal</keyword>
<evidence type="ECO:0000256" key="3">
    <source>
        <dbReference type="ARBA" id="ARBA00022630"/>
    </source>
</evidence>
<name>U2JSH3_9FIRM</name>
<keyword evidence="7 10" id="KW-0460">Magnesium</keyword>
<sequence length="359" mass="37712">MKHLHLWAIGLAGLLCLTGCTSTASSDSTSASTGTATDSTDNSAADAVYEDTQEFMGTYIMVRTYGEHAQAGAEAAFARAKELEQVFSNTIADSEVNKVNGAAKAAVGTEIPISADLGNVLYAALEYGEKSGGMLDCTIGDLIDLWGIGTDHAAIPADDRIQALLRPEGWSDVRYDVQSSSLSFSSDAVTLNFGAVAKGYISDEMKKVLEEEGVTSALMSLGGNVMTLGTKPDGSSWTVAITDPFSPESLMGSVTVTGQAVVTSGNYEKYFEENGKRYHHILDPCTGAPSESDVVSTTIIADKGIDCDALSTATFLMGADAGMQLIDSLDGIEAVFIQSDGSVVTSKHIDKYQLQVNNS</sequence>
<dbReference type="InterPro" id="IPR003374">
    <property type="entry name" value="ApbE-like_sf"/>
</dbReference>
<proteinExistence type="inferred from homology"/>
<keyword evidence="15" id="KW-1185">Reference proteome</keyword>
<organism evidence="14 15">
    <name type="scientific">Ruminococcus callidus ATCC 27760</name>
    <dbReference type="NCBI Taxonomy" id="411473"/>
    <lineage>
        <taxon>Bacteria</taxon>
        <taxon>Bacillati</taxon>
        <taxon>Bacillota</taxon>
        <taxon>Clostridia</taxon>
        <taxon>Eubacteriales</taxon>
        <taxon>Oscillospiraceae</taxon>
        <taxon>Ruminococcus</taxon>
    </lineage>
</organism>
<evidence type="ECO:0000256" key="8">
    <source>
        <dbReference type="ARBA" id="ARBA00031306"/>
    </source>
</evidence>
<accession>U2JSH3</accession>
<evidence type="ECO:0000256" key="7">
    <source>
        <dbReference type="ARBA" id="ARBA00022842"/>
    </source>
</evidence>
<dbReference type="STRING" id="411473.RUMCAL_02995"/>
<dbReference type="PIRSF" id="PIRSF006268">
    <property type="entry name" value="ApbE"/>
    <property type="match status" value="1"/>
</dbReference>
<evidence type="ECO:0000256" key="11">
    <source>
        <dbReference type="PIRSR" id="PIRSR006268-2"/>
    </source>
</evidence>
<dbReference type="AlphaFoldDB" id="U2JSH3"/>
<feature type="binding site" evidence="11">
    <location>
        <position position="312"/>
    </location>
    <ligand>
        <name>Mg(2+)</name>
        <dbReference type="ChEBI" id="CHEBI:18420"/>
    </ligand>
</feature>
<feature type="signal peptide" evidence="13">
    <location>
        <begin position="1"/>
        <end position="26"/>
    </location>
</feature>
<dbReference type="eggNOG" id="COG1477">
    <property type="taxonomic scope" value="Bacteria"/>
</dbReference>
<dbReference type="GO" id="GO:0016740">
    <property type="term" value="F:transferase activity"/>
    <property type="evidence" value="ECO:0007669"/>
    <property type="project" value="UniProtKB-UniRule"/>
</dbReference>
<keyword evidence="4 10" id="KW-0808">Transferase</keyword>
<dbReference type="RefSeq" id="WP_021681186.1">
    <property type="nucleotide sequence ID" value="NZ_KI260336.1"/>
</dbReference>
<evidence type="ECO:0000256" key="9">
    <source>
        <dbReference type="ARBA" id="ARBA00048540"/>
    </source>
</evidence>
<dbReference type="PANTHER" id="PTHR30040">
    <property type="entry name" value="THIAMINE BIOSYNTHESIS LIPOPROTEIN APBE"/>
    <property type="match status" value="1"/>
</dbReference>
<dbReference type="HOGENOM" id="CLU_044403_1_0_9"/>
<protein>
    <recommendedName>
        <fullName evidence="2 10">FAD:protein FMN transferase</fullName>
        <ecNumber evidence="1 10">2.7.1.180</ecNumber>
    </recommendedName>
    <alternativeName>
        <fullName evidence="8 10">Flavin transferase</fullName>
    </alternativeName>
</protein>
<comment type="cofactor">
    <cofactor evidence="11">
        <name>Mg(2+)</name>
        <dbReference type="ChEBI" id="CHEBI:18420"/>
    </cofactor>
    <cofactor evidence="11">
        <name>Mn(2+)</name>
        <dbReference type="ChEBI" id="CHEBI:29035"/>
    </cofactor>
    <text evidence="11">Magnesium. Can also use manganese.</text>
</comment>
<comment type="caution">
    <text evidence="14">The sequence shown here is derived from an EMBL/GenBank/DDBJ whole genome shotgun (WGS) entry which is preliminary data.</text>
</comment>
<dbReference type="InterPro" id="IPR024932">
    <property type="entry name" value="ApbE"/>
</dbReference>
<dbReference type="GO" id="GO:0046872">
    <property type="term" value="F:metal ion binding"/>
    <property type="evidence" value="ECO:0007669"/>
    <property type="project" value="UniProtKB-UniRule"/>
</dbReference>
<dbReference type="Gene3D" id="3.10.520.10">
    <property type="entry name" value="ApbE-like domains"/>
    <property type="match status" value="1"/>
</dbReference>
<dbReference type="OrthoDB" id="9778595at2"/>
<keyword evidence="3 10" id="KW-0285">Flavoprotein</keyword>
<feature type="region of interest" description="Disordered" evidence="12">
    <location>
        <begin position="24"/>
        <end position="44"/>
    </location>
</feature>
<reference evidence="14 15" key="1">
    <citation type="submission" date="2013-07" db="EMBL/GenBank/DDBJ databases">
        <authorList>
            <person name="Weinstock G."/>
            <person name="Sodergren E."/>
            <person name="Wylie T."/>
            <person name="Fulton L."/>
            <person name="Fulton R."/>
            <person name="Fronick C."/>
            <person name="O'Laughlin M."/>
            <person name="Godfrey J."/>
            <person name="Miner T."/>
            <person name="Herter B."/>
            <person name="Appelbaum E."/>
            <person name="Cordes M."/>
            <person name="Lek S."/>
            <person name="Wollam A."/>
            <person name="Pepin K.H."/>
            <person name="Palsikar V.B."/>
            <person name="Mitreva M."/>
            <person name="Wilson R.K."/>
        </authorList>
    </citation>
    <scope>NUCLEOTIDE SEQUENCE [LARGE SCALE GENOMIC DNA]</scope>
    <source>
        <strain evidence="14 15">ATCC 27760</strain>
    </source>
</reference>
<evidence type="ECO:0000256" key="10">
    <source>
        <dbReference type="PIRNR" id="PIRNR006268"/>
    </source>
</evidence>
<dbReference type="GeneID" id="93693773"/>
<evidence type="ECO:0000256" key="2">
    <source>
        <dbReference type="ARBA" id="ARBA00016337"/>
    </source>
</evidence>
<dbReference type="Proteomes" id="UP000016662">
    <property type="component" value="Unassembled WGS sequence"/>
</dbReference>
<feature type="binding site" evidence="11">
    <location>
        <position position="195"/>
    </location>
    <ligand>
        <name>Mg(2+)</name>
        <dbReference type="ChEBI" id="CHEBI:18420"/>
    </ligand>
</feature>
<evidence type="ECO:0000256" key="12">
    <source>
        <dbReference type="SAM" id="MobiDB-lite"/>
    </source>
</evidence>
<evidence type="ECO:0000256" key="5">
    <source>
        <dbReference type="ARBA" id="ARBA00022723"/>
    </source>
</evidence>
<evidence type="ECO:0000256" key="6">
    <source>
        <dbReference type="ARBA" id="ARBA00022827"/>
    </source>
</evidence>
<dbReference type="EMBL" id="AWVF01000388">
    <property type="protein sequence ID" value="ERJ89221.1"/>
    <property type="molecule type" value="Genomic_DNA"/>
</dbReference>
<evidence type="ECO:0000313" key="14">
    <source>
        <dbReference type="EMBL" id="ERJ89221.1"/>
    </source>
</evidence>
<feature type="chain" id="PRO_5039901044" description="FAD:protein FMN transferase" evidence="13">
    <location>
        <begin position="27"/>
        <end position="359"/>
    </location>
</feature>
<evidence type="ECO:0000313" key="15">
    <source>
        <dbReference type="Proteomes" id="UP000016662"/>
    </source>
</evidence>
<comment type="catalytic activity">
    <reaction evidence="9 10">
        <text>L-threonyl-[protein] + FAD = FMN-L-threonyl-[protein] + AMP + H(+)</text>
        <dbReference type="Rhea" id="RHEA:36847"/>
        <dbReference type="Rhea" id="RHEA-COMP:11060"/>
        <dbReference type="Rhea" id="RHEA-COMP:11061"/>
        <dbReference type="ChEBI" id="CHEBI:15378"/>
        <dbReference type="ChEBI" id="CHEBI:30013"/>
        <dbReference type="ChEBI" id="CHEBI:57692"/>
        <dbReference type="ChEBI" id="CHEBI:74257"/>
        <dbReference type="ChEBI" id="CHEBI:456215"/>
        <dbReference type="EC" id="2.7.1.180"/>
    </reaction>
</comment>